<proteinExistence type="predicted"/>
<keyword evidence="5" id="KW-0808">Transferase</keyword>
<dbReference type="PANTHER" id="PTHR45647:SF56">
    <property type="entry name" value="U-BOX DOMAIN-CONTAINING PROTEIN 50-RELATED"/>
    <property type="match status" value="1"/>
</dbReference>
<dbReference type="InterPro" id="IPR051348">
    <property type="entry name" value="U-box_ubiquitin_ligases"/>
</dbReference>
<comment type="caution">
    <text evidence="10">The sequence shown here is derived from an EMBL/GenBank/DDBJ whole genome shotgun (WGS) entry which is preliminary data.</text>
</comment>
<keyword evidence="11" id="KW-1185">Reference proteome</keyword>
<accession>A0ABU6SEJ5</accession>
<comment type="function">
    <text evidence="2">Functions as an E3 ubiquitin ligase.</text>
</comment>
<keyword evidence="6" id="KW-0833">Ubl conjugation pathway</keyword>
<comment type="pathway">
    <text evidence="3">Protein modification; protein ubiquitination.</text>
</comment>
<evidence type="ECO:0000313" key="11">
    <source>
        <dbReference type="Proteomes" id="UP001341840"/>
    </source>
</evidence>
<dbReference type="InterPro" id="IPR011009">
    <property type="entry name" value="Kinase-like_dom_sf"/>
</dbReference>
<dbReference type="EMBL" id="JASCZI010060589">
    <property type="protein sequence ID" value="MED6134323.1"/>
    <property type="molecule type" value="Genomic_DNA"/>
</dbReference>
<dbReference type="Pfam" id="PF04564">
    <property type="entry name" value="U-box"/>
    <property type="match status" value="1"/>
</dbReference>
<evidence type="ECO:0000256" key="1">
    <source>
        <dbReference type="ARBA" id="ARBA00000900"/>
    </source>
</evidence>
<dbReference type="Gene3D" id="3.30.40.10">
    <property type="entry name" value="Zinc/RING finger domain, C3HC4 (zinc finger)"/>
    <property type="match status" value="1"/>
</dbReference>
<gene>
    <name evidence="10" type="ORF">PIB30_035980</name>
</gene>
<dbReference type="SUPFAM" id="SSF57850">
    <property type="entry name" value="RING/U-box"/>
    <property type="match status" value="1"/>
</dbReference>
<dbReference type="SMART" id="SM00504">
    <property type="entry name" value="Ubox"/>
    <property type="match status" value="1"/>
</dbReference>
<dbReference type="EC" id="2.3.2.27" evidence="4"/>
<feature type="coiled-coil region" evidence="7">
    <location>
        <begin position="293"/>
        <end position="446"/>
    </location>
</feature>
<comment type="catalytic activity">
    <reaction evidence="1">
        <text>S-ubiquitinyl-[E2 ubiquitin-conjugating enzyme]-L-cysteine + [acceptor protein]-L-lysine = [E2 ubiquitin-conjugating enzyme]-L-cysteine + N(6)-ubiquitinyl-[acceptor protein]-L-lysine.</text>
        <dbReference type="EC" id="2.3.2.27"/>
    </reaction>
</comment>
<evidence type="ECO:0000259" key="9">
    <source>
        <dbReference type="PROSITE" id="PS51698"/>
    </source>
</evidence>
<evidence type="ECO:0000256" key="4">
    <source>
        <dbReference type="ARBA" id="ARBA00012483"/>
    </source>
</evidence>
<evidence type="ECO:0000256" key="7">
    <source>
        <dbReference type="SAM" id="Coils"/>
    </source>
</evidence>
<dbReference type="CDD" id="cd16655">
    <property type="entry name" value="RING-Ubox_WDSUB1-like"/>
    <property type="match status" value="1"/>
</dbReference>
<dbReference type="InterPro" id="IPR003613">
    <property type="entry name" value="Ubox_domain"/>
</dbReference>
<evidence type="ECO:0000259" key="8">
    <source>
        <dbReference type="PROSITE" id="PS50011"/>
    </source>
</evidence>
<dbReference type="SUPFAM" id="SSF56112">
    <property type="entry name" value="Protein kinase-like (PK-like)"/>
    <property type="match status" value="1"/>
</dbReference>
<dbReference type="PROSITE" id="PS51698">
    <property type="entry name" value="U_BOX"/>
    <property type="match status" value="1"/>
</dbReference>
<dbReference type="InterPro" id="IPR001245">
    <property type="entry name" value="Ser-Thr/Tyr_kinase_cat_dom"/>
</dbReference>
<sequence length="825" mass="94695">MDEIQREKIYVGVGIDMQDGFKVLNWVLKNWNNDNNSHPISIVILHVAHNFSNDYVYTPFGKLPARSVNEEKLQVLKKYEQDKIMKLFSKYVAYCGKAKVPAEILQVEKVDEPIQKRIIELIFSLGITKLVIGFSFMKPSLKSRSAISGLFYVHQHKPSFCELFIVCGEKQVFLRAKHNEEKIMEDENGVTVARLRDKVTFKDWLEKIIMNNNKSNNNNNASTSSSSSQVTQNQWEFYLQEIDNYYQELLLMSFSNLDERRSSCVQEDENDGSSQIGPIVTGVINEQNNSSSNKSATEKIELLQNKLNEAQMTIQLKRKEAKDHMERRTKAEWAICLCNSRAEELESRIKEEVSLKEETKKEAEQEKEETHEIRVEVEESKRRLTSLSELHSELSKRLHVSKIAKSRAETQLEKAIAERSEMVREIEELRRQKDVLNRRIEFCKQKDAIGMAARLMSQEEEEACGFREYSEEEVRLATENFSERVRLKSGGDWSNVYKGRMIHSTVAIKMLPSSFSHQHFHDKVRILGDIRHPHLIAMVGFCSEPKCIVMEYMHNGSLRDILFSRRRNRALKWYDRIRIATEVCSGLSFLNSVKPRPAIHCHLTLSNILLDRNYVPKITGFGLHDCQNEECNVESDIRALGGLLLHLLTGSNWAGLVEEAMLVDMDREAFVGVLDEMAGPWPLDLAKEIAGLGMRCMSIKEWPSPELSIGMVMEELREIRRKGDEIVAREGRRVLRGGGGGGDCSSDIPTVYLCPILQDVMKNPHVAADGFSYELEAIEHWLQTGHDTSPMTNLRLKHTFLTPNHSLRSLIEDWRSNNTSSELVN</sequence>
<dbReference type="Proteomes" id="UP001341840">
    <property type="component" value="Unassembled WGS sequence"/>
</dbReference>
<feature type="domain" description="Protein kinase" evidence="8">
    <location>
        <begin position="482"/>
        <end position="825"/>
    </location>
</feature>
<dbReference type="PANTHER" id="PTHR45647">
    <property type="entry name" value="OS02G0152300 PROTEIN"/>
    <property type="match status" value="1"/>
</dbReference>
<evidence type="ECO:0000313" key="10">
    <source>
        <dbReference type="EMBL" id="MED6134323.1"/>
    </source>
</evidence>
<protein>
    <recommendedName>
        <fullName evidence="4">RING-type E3 ubiquitin transferase</fullName>
        <ecNumber evidence="4">2.3.2.27</ecNumber>
    </recommendedName>
</protein>
<evidence type="ECO:0000256" key="5">
    <source>
        <dbReference type="ARBA" id="ARBA00022679"/>
    </source>
</evidence>
<dbReference type="InterPro" id="IPR013083">
    <property type="entry name" value="Znf_RING/FYVE/PHD"/>
</dbReference>
<evidence type="ECO:0000256" key="3">
    <source>
        <dbReference type="ARBA" id="ARBA00004906"/>
    </source>
</evidence>
<evidence type="ECO:0000256" key="2">
    <source>
        <dbReference type="ARBA" id="ARBA00003861"/>
    </source>
</evidence>
<dbReference type="Gene3D" id="1.10.510.10">
    <property type="entry name" value="Transferase(Phosphotransferase) domain 1"/>
    <property type="match status" value="1"/>
</dbReference>
<reference evidence="10 11" key="1">
    <citation type="journal article" date="2023" name="Plants (Basel)">
        <title>Bridging the Gap: Combining Genomics and Transcriptomics Approaches to Understand Stylosanthes scabra, an Orphan Legume from the Brazilian Caatinga.</title>
        <authorList>
            <person name="Ferreira-Neto J.R.C."/>
            <person name="da Silva M.D."/>
            <person name="Binneck E."/>
            <person name="de Melo N.F."/>
            <person name="da Silva R.H."/>
            <person name="de Melo A.L.T.M."/>
            <person name="Pandolfi V."/>
            <person name="Bustamante F.O."/>
            <person name="Brasileiro-Vidal A.C."/>
            <person name="Benko-Iseppon A.M."/>
        </authorList>
    </citation>
    <scope>NUCLEOTIDE SEQUENCE [LARGE SCALE GENOMIC DNA]</scope>
    <source>
        <tissue evidence="10">Leaves</tissue>
    </source>
</reference>
<keyword evidence="7" id="KW-0175">Coiled coil</keyword>
<dbReference type="PROSITE" id="PS50011">
    <property type="entry name" value="PROTEIN_KINASE_DOM"/>
    <property type="match status" value="1"/>
</dbReference>
<name>A0ABU6SEJ5_9FABA</name>
<feature type="domain" description="U-box" evidence="9">
    <location>
        <begin position="747"/>
        <end position="821"/>
    </location>
</feature>
<dbReference type="Pfam" id="PF07714">
    <property type="entry name" value="PK_Tyr_Ser-Thr"/>
    <property type="match status" value="1"/>
</dbReference>
<evidence type="ECO:0000256" key="6">
    <source>
        <dbReference type="ARBA" id="ARBA00022786"/>
    </source>
</evidence>
<dbReference type="InterPro" id="IPR000719">
    <property type="entry name" value="Prot_kinase_dom"/>
</dbReference>
<organism evidence="10 11">
    <name type="scientific">Stylosanthes scabra</name>
    <dbReference type="NCBI Taxonomy" id="79078"/>
    <lineage>
        <taxon>Eukaryota</taxon>
        <taxon>Viridiplantae</taxon>
        <taxon>Streptophyta</taxon>
        <taxon>Embryophyta</taxon>
        <taxon>Tracheophyta</taxon>
        <taxon>Spermatophyta</taxon>
        <taxon>Magnoliopsida</taxon>
        <taxon>eudicotyledons</taxon>
        <taxon>Gunneridae</taxon>
        <taxon>Pentapetalae</taxon>
        <taxon>rosids</taxon>
        <taxon>fabids</taxon>
        <taxon>Fabales</taxon>
        <taxon>Fabaceae</taxon>
        <taxon>Papilionoideae</taxon>
        <taxon>50 kb inversion clade</taxon>
        <taxon>dalbergioids sensu lato</taxon>
        <taxon>Dalbergieae</taxon>
        <taxon>Pterocarpus clade</taxon>
        <taxon>Stylosanthes</taxon>
    </lineage>
</organism>